<evidence type="ECO:0000313" key="7">
    <source>
        <dbReference type="Proteomes" id="UP000223364"/>
    </source>
</evidence>
<name>A0A2C4PSZ3_9BACI</name>
<comment type="similarity">
    <text evidence="2">Belongs to the TerC family.</text>
</comment>
<evidence type="ECO:0000256" key="2">
    <source>
        <dbReference type="ARBA" id="ARBA00007511"/>
    </source>
</evidence>
<proteinExistence type="inferred from homology"/>
<comment type="subcellular location">
    <subcellularLocation>
        <location evidence="1">Membrane</location>
        <topology evidence="1">Multi-pass membrane protein</topology>
    </subcellularLocation>
</comment>
<comment type="caution">
    <text evidence="6">The sequence shown here is derived from an EMBL/GenBank/DDBJ whole genome shotgun (WGS) entry which is preliminary data.</text>
</comment>
<dbReference type="AlphaFoldDB" id="A0A2C4PSZ3"/>
<dbReference type="InterPro" id="IPR005496">
    <property type="entry name" value="Integral_membrane_TerC"/>
</dbReference>
<dbReference type="RefSeq" id="WP_098122937.1">
    <property type="nucleotide sequence ID" value="NZ_JBNTPX010000007.1"/>
</dbReference>
<dbReference type="SUPFAM" id="SSF103473">
    <property type="entry name" value="MFS general substrate transporter"/>
    <property type="match status" value="1"/>
</dbReference>
<evidence type="ECO:0008006" key="8">
    <source>
        <dbReference type="Google" id="ProtNLM"/>
    </source>
</evidence>
<dbReference type="InterPro" id="IPR036259">
    <property type="entry name" value="MFS_trans_sf"/>
</dbReference>
<dbReference type="GO" id="GO:0016020">
    <property type="term" value="C:membrane"/>
    <property type="evidence" value="ECO:0007669"/>
    <property type="project" value="UniProtKB-SubCell"/>
</dbReference>
<keyword evidence="5" id="KW-0472">Membrane</keyword>
<dbReference type="Pfam" id="PF03741">
    <property type="entry name" value="TerC"/>
    <property type="match status" value="1"/>
</dbReference>
<dbReference type="EMBL" id="NUSP01000043">
    <property type="protein sequence ID" value="PHD55937.1"/>
    <property type="molecule type" value="Genomic_DNA"/>
</dbReference>
<dbReference type="NCBIfam" id="TIGR03716">
    <property type="entry name" value="R_switched_YkoY"/>
    <property type="match status" value="1"/>
</dbReference>
<sequence length="264" mass="29534">MSILQGILDTYAQFFDLDMWIKVLQDPVSWGLIGTLVVLEGLLSADNALVLAVMVKHLPEEKRKKALFYGLIGAYVFRFIAIGIGMFLIKLAWVKVLGALYLAWLSVKYFIDKRKGNAEEEEEAHGMNQNSILFRMFGVFWGTVAMVELMDIAFSVDSVLAAFGVSNEVWILLLGGMLGILMMRGIAGVFLKLLERIPELETTAYILILIIAAKMLLSVIHIEISHMLFFIILVVAFGATFILHYMKNSGQAKEEVAATKNNHK</sequence>
<keyword evidence="4" id="KW-1133">Transmembrane helix</keyword>
<gene>
    <name evidence="6" type="ORF">COF57_28545</name>
</gene>
<evidence type="ECO:0000256" key="4">
    <source>
        <dbReference type="ARBA" id="ARBA00022989"/>
    </source>
</evidence>
<dbReference type="PANTHER" id="PTHR30238:SF6">
    <property type="entry name" value="TERC-LIKE PROTEIN"/>
    <property type="match status" value="1"/>
</dbReference>
<organism evidence="6 7">
    <name type="scientific">Bacillus wiedmannii</name>
    <dbReference type="NCBI Taxonomy" id="1890302"/>
    <lineage>
        <taxon>Bacteria</taxon>
        <taxon>Bacillati</taxon>
        <taxon>Bacillota</taxon>
        <taxon>Bacilli</taxon>
        <taxon>Bacillales</taxon>
        <taxon>Bacillaceae</taxon>
        <taxon>Bacillus</taxon>
        <taxon>Bacillus cereus group</taxon>
    </lineage>
</organism>
<evidence type="ECO:0000256" key="5">
    <source>
        <dbReference type="ARBA" id="ARBA00023136"/>
    </source>
</evidence>
<accession>A0A2C4PSZ3</accession>
<dbReference type="InterPro" id="IPR022493">
    <property type="entry name" value="CHP03716_TM_YkoY"/>
</dbReference>
<dbReference type="Proteomes" id="UP000223364">
    <property type="component" value="Unassembled WGS sequence"/>
</dbReference>
<reference evidence="6 7" key="1">
    <citation type="submission" date="2017-09" db="EMBL/GenBank/DDBJ databases">
        <title>Large-scale bioinformatics analysis of Bacillus genomes uncovers conserved roles of natural products in bacterial physiology.</title>
        <authorList>
            <consortium name="Agbiome Team Llc"/>
            <person name="Bleich R.M."/>
            <person name="Grubbs K.J."/>
            <person name="Santa Maria K.C."/>
            <person name="Allen S.E."/>
            <person name="Farag S."/>
            <person name="Shank E.A."/>
            <person name="Bowers A."/>
        </authorList>
    </citation>
    <scope>NUCLEOTIDE SEQUENCE [LARGE SCALE GENOMIC DNA]</scope>
    <source>
        <strain evidence="6 7">AFS044295</strain>
    </source>
</reference>
<evidence type="ECO:0000256" key="1">
    <source>
        <dbReference type="ARBA" id="ARBA00004141"/>
    </source>
</evidence>
<evidence type="ECO:0000256" key="3">
    <source>
        <dbReference type="ARBA" id="ARBA00022692"/>
    </source>
</evidence>
<dbReference type="PANTHER" id="PTHR30238">
    <property type="entry name" value="MEMBRANE BOUND PREDICTED REDOX MODULATOR"/>
    <property type="match status" value="1"/>
</dbReference>
<protein>
    <recommendedName>
        <fullName evidence="8">DUF475 domain-containing protein</fullName>
    </recommendedName>
</protein>
<keyword evidence="3" id="KW-0812">Transmembrane</keyword>
<evidence type="ECO:0000313" key="6">
    <source>
        <dbReference type="EMBL" id="PHD55937.1"/>
    </source>
</evidence>